<feature type="transmembrane region" description="Helical" evidence="8">
    <location>
        <begin position="492"/>
        <end position="512"/>
    </location>
</feature>
<gene>
    <name evidence="10" type="primary">LOC106810689</name>
</gene>
<comment type="similarity">
    <text evidence="7">Belongs to the sodium:neurotransmitter symporter (SNF) (TC 2.A.22) family.</text>
</comment>
<dbReference type="GeneID" id="106810689"/>
<evidence type="ECO:0000256" key="6">
    <source>
        <dbReference type="ARBA" id="ARBA00023136"/>
    </source>
</evidence>
<dbReference type="PROSITE" id="PS50267">
    <property type="entry name" value="NA_NEUROTRAN_SYMP_3"/>
    <property type="match status" value="1"/>
</dbReference>
<evidence type="ECO:0000256" key="7">
    <source>
        <dbReference type="RuleBase" id="RU003732"/>
    </source>
</evidence>
<evidence type="ECO:0000256" key="1">
    <source>
        <dbReference type="ARBA" id="ARBA00004141"/>
    </source>
</evidence>
<dbReference type="PANTHER" id="PTHR11616">
    <property type="entry name" value="SODIUM/CHLORIDE DEPENDENT TRANSPORTER"/>
    <property type="match status" value="1"/>
</dbReference>
<dbReference type="InterPro" id="IPR037272">
    <property type="entry name" value="SNS_sf"/>
</dbReference>
<dbReference type="InterPro" id="IPR000175">
    <property type="entry name" value="Na/ntran_symport"/>
</dbReference>
<keyword evidence="3 7" id="KW-0812">Transmembrane</keyword>
<reference evidence="10" key="1">
    <citation type="submission" date="2025-08" db="UniProtKB">
        <authorList>
            <consortium name="RefSeq"/>
        </authorList>
    </citation>
    <scope>IDENTIFICATION</scope>
</reference>
<evidence type="ECO:0000256" key="3">
    <source>
        <dbReference type="ARBA" id="ARBA00022692"/>
    </source>
</evidence>
<name>A0ABM1EBN8_PRICU</name>
<accession>A0ABM1EBN8</accession>
<dbReference type="PRINTS" id="PR00176">
    <property type="entry name" value="NANEUSMPORT"/>
</dbReference>
<evidence type="ECO:0000256" key="4">
    <source>
        <dbReference type="ARBA" id="ARBA00022847"/>
    </source>
</evidence>
<sequence length="583" mass="64612">MAGGNIVSGKSSENGVIQSSRGCDENKARGNWTGSLDFFLSCVGYAVGLSNIWRFPYICFTSGGGAFLIPYLIALAVCGLPLFFLDVGIGQFSSSGAILMWNISPIFKGVGFGMMLVSVLYCVLYNLIMAYILFYLGMSLTKLLPWETCMNPWNTAACLQRGYDLLGSSNMSGESNQSQLVDAMMDNITADAGTANISGVVTRSSSATEEFFYNFILEISEGLHDLGGFHWKLLLAYCIGCFIVFVCLSKGIKSTGKVVYFTVTFPYVILLILLVRGVWGLAFVQIFYSLGPGWGTVVTMASYNRFHNNMLIECYLVPVVNSATSLLAGFVVFSVLGYMAEVAQVDIKDIVTGGPGLAFIAYPEAITHLAISPLWSVLFFFMLFTVSLDTQFVSLETVITSIRDILPSRFKERKVLLTLIMCGLSFLLGLPLTTRGGSYIFILIDWYCLGIPAMCLAIAEVLGGFILSFTIITSEPVTYLDYDYPRWSIAAAWTLAAMLILMIPMYAVYYLTRVARRGSLWQRLRRGLQPSKEWGPAVEPYRSDYWHRRLAQGHVAPPEYMQANEQMHFIDNKQVRGVYRGVV</sequence>
<evidence type="ECO:0000256" key="2">
    <source>
        <dbReference type="ARBA" id="ARBA00022448"/>
    </source>
</evidence>
<keyword evidence="6 8" id="KW-0472">Membrane</keyword>
<dbReference type="PROSITE" id="PS00754">
    <property type="entry name" value="NA_NEUROTRAN_SYMP_2"/>
    <property type="match status" value="1"/>
</dbReference>
<dbReference type="PROSITE" id="PS00610">
    <property type="entry name" value="NA_NEUROTRAN_SYMP_1"/>
    <property type="match status" value="1"/>
</dbReference>
<keyword evidence="4 7" id="KW-0769">Symport</keyword>
<dbReference type="Pfam" id="PF00209">
    <property type="entry name" value="SNF"/>
    <property type="match status" value="1"/>
</dbReference>
<feature type="transmembrane region" description="Helical" evidence="8">
    <location>
        <begin position="374"/>
        <end position="395"/>
    </location>
</feature>
<protein>
    <recommendedName>
        <fullName evidence="7">Transporter</fullName>
    </recommendedName>
</protein>
<feature type="transmembrane region" description="Helical" evidence="8">
    <location>
        <begin position="260"/>
        <end position="279"/>
    </location>
</feature>
<evidence type="ECO:0000256" key="5">
    <source>
        <dbReference type="ARBA" id="ARBA00022989"/>
    </source>
</evidence>
<keyword evidence="9" id="KW-1185">Reference proteome</keyword>
<dbReference type="PANTHER" id="PTHR11616:SF241">
    <property type="entry name" value="SODIUM- AND CHLORIDE-DEPENDENT GLYCINE TRANSPORTER 2"/>
    <property type="match status" value="1"/>
</dbReference>
<feature type="transmembrane region" description="Helical" evidence="8">
    <location>
        <begin position="110"/>
        <end position="136"/>
    </location>
</feature>
<evidence type="ECO:0000313" key="10">
    <source>
        <dbReference type="RefSeq" id="XP_014669609.1"/>
    </source>
</evidence>
<feature type="transmembrane region" description="Helical" evidence="8">
    <location>
        <begin position="446"/>
        <end position="472"/>
    </location>
</feature>
<evidence type="ECO:0000256" key="8">
    <source>
        <dbReference type="SAM" id="Phobius"/>
    </source>
</evidence>
<keyword evidence="2 7" id="KW-0813">Transport</keyword>
<feature type="transmembrane region" description="Helical" evidence="8">
    <location>
        <begin position="315"/>
        <end position="339"/>
    </location>
</feature>
<organism evidence="9 10">
    <name type="scientific">Priapulus caudatus</name>
    <name type="common">Priapulid worm</name>
    <dbReference type="NCBI Taxonomy" id="37621"/>
    <lineage>
        <taxon>Eukaryota</taxon>
        <taxon>Metazoa</taxon>
        <taxon>Ecdysozoa</taxon>
        <taxon>Scalidophora</taxon>
        <taxon>Priapulida</taxon>
        <taxon>Priapulimorpha</taxon>
        <taxon>Priapulimorphida</taxon>
        <taxon>Priapulidae</taxon>
        <taxon>Priapulus</taxon>
    </lineage>
</organism>
<dbReference type="Proteomes" id="UP000695022">
    <property type="component" value="Unplaced"/>
</dbReference>
<proteinExistence type="inferred from homology"/>
<dbReference type="SUPFAM" id="SSF161070">
    <property type="entry name" value="SNF-like"/>
    <property type="match status" value="1"/>
</dbReference>
<comment type="subcellular location">
    <subcellularLocation>
        <location evidence="1">Membrane</location>
        <topology evidence="1">Multi-pass membrane protein</topology>
    </subcellularLocation>
</comment>
<feature type="transmembrane region" description="Helical" evidence="8">
    <location>
        <begin position="229"/>
        <end position="248"/>
    </location>
</feature>
<evidence type="ECO:0000313" key="9">
    <source>
        <dbReference type="Proteomes" id="UP000695022"/>
    </source>
</evidence>
<feature type="transmembrane region" description="Helical" evidence="8">
    <location>
        <begin position="415"/>
        <end position="434"/>
    </location>
</feature>
<dbReference type="RefSeq" id="XP_014669609.1">
    <property type="nucleotide sequence ID" value="XM_014814123.1"/>
</dbReference>
<keyword evidence="5 8" id="KW-1133">Transmembrane helix</keyword>